<feature type="region of interest" description="Disordered" evidence="1">
    <location>
        <begin position="879"/>
        <end position="903"/>
    </location>
</feature>
<keyword evidence="2" id="KW-0812">Transmembrane</keyword>
<organism evidence="3 4">
    <name type="scientific">Macrostomum lignano</name>
    <dbReference type="NCBI Taxonomy" id="282301"/>
    <lineage>
        <taxon>Eukaryota</taxon>
        <taxon>Metazoa</taxon>
        <taxon>Spiralia</taxon>
        <taxon>Lophotrochozoa</taxon>
        <taxon>Platyhelminthes</taxon>
        <taxon>Rhabditophora</taxon>
        <taxon>Macrostomorpha</taxon>
        <taxon>Macrostomida</taxon>
        <taxon>Macrostomidae</taxon>
        <taxon>Macrostomum</taxon>
    </lineage>
</organism>
<evidence type="ECO:0000313" key="3">
    <source>
        <dbReference type="Proteomes" id="UP000095280"/>
    </source>
</evidence>
<feature type="transmembrane region" description="Helical" evidence="2">
    <location>
        <begin position="469"/>
        <end position="489"/>
    </location>
</feature>
<evidence type="ECO:0000256" key="1">
    <source>
        <dbReference type="SAM" id="MobiDB-lite"/>
    </source>
</evidence>
<dbReference type="AlphaFoldDB" id="A0A1I8JQQ8"/>
<name>A0A1I8JQQ8_9PLAT</name>
<dbReference type="Proteomes" id="UP000095280">
    <property type="component" value="Unplaced"/>
</dbReference>
<evidence type="ECO:0000256" key="2">
    <source>
        <dbReference type="SAM" id="Phobius"/>
    </source>
</evidence>
<protein>
    <submittedName>
        <fullName evidence="4">Guanylate cyclase</fullName>
    </submittedName>
</protein>
<keyword evidence="2" id="KW-0472">Membrane</keyword>
<feature type="region of interest" description="Disordered" evidence="1">
    <location>
        <begin position="961"/>
        <end position="1040"/>
    </location>
</feature>
<sequence length="1066" mass="117794">RVIPRRYLFNSTGTRADVPFTIVAARPWRFSDLREVLGIVLSYIYSSLGRPHCPLKLVASTTSFSIPTYIQRLKDSCDSGSTLPSRLTESGGYAHVSGIGSQQKKLLPCGLALMWPNGSKLYDNQVLHWARRDCRPASTAIQSTRRTRRLCRMPRRCPARRTKRFAMIQSGCGGPACGSVWSSARLDCNKADALQSLPTLSVLASAAAEPTGLCLACWPPPARTLCSPLPELSTEDAQCGHLAYSRIYNLYTIPPPTPYFFRTIPSLDAYAEVVTQFLKRHNWPTWRCCPARKLFLRSGTSFCANTGAMQDNNNTDGCTETNLREVADGHLIVRQGAQGADEARHRGCQAITKLSEEDQPSAVYNLNSRERGREFKAALETTTFASDNSLLMIDSRHDIGRGAINAKQFMKTQVLDGFVWQRLPNGRVEVKPTRFKPTATVRYATENELFIQLLREPYSCNRACSLGCLVFFIILLALMLLFFVLLRHYRQRDPFQLLRDQLVKYELDRSLVVLNRKMGAGVFWHCVRRRGQSGWPARVSGDKCPRGPSCVIKEAANRADSWYSEATQAEVLRLASAPSSTKMPLLLLQIATCTIFLAAGRQRDAKQAGAESVVQLLETEGSFPDQRAARECHPRLLGVWCTRGVSPATYILMEMWPAWRPGKGFPDGAAHPGLYPCRTAPEGLSPEALTRYAPGHRRAELEYLHSKKALCAQGIWHCGTALINEYFYQTGNSDNRAPNCAALKSCGLRARPAPLEGLLRTPRRQKMVASFRCDASGGPGSHPVLLSSRAQRRLGLRCCAVRAGHLRKYRFEEAEPPAVHAQRQPRARLCVSALPSRPPPVLHAIAAPACLAVRSRSSAQPCRVAGGCLRRESRVRSRPCLRRGRHPMQPPERAATEPAAGDPLQNCRSASPVGRRVHCLSSALRVWSSLSGQLRASSIGMSVMKFVILQTPSPLVAPRCPLNSGGRLVRGSQAESATRLKKRASLRPDCAHDRRRRSQPAGSRLKPDGRAQAPRSPHRQAPAEGGGGRDSPDFDPKAFVQEAVAEIQLATDNYRHTAAWRAPSTA</sequence>
<keyword evidence="2" id="KW-1133">Transmembrane helix</keyword>
<accession>A0A1I8JQQ8</accession>
<evidence type="ECO:0000313" key="4">
    <source>
        <dbReference type="WBParaSite" id="snap_masked-unitig_37620-processed-gene-0.2-mRNA-1"/>
    </source>
</evidence>
<proteinExistence type="predicted"/>
<keyword evidence="3" id="KW-1185">Reference proteome</keyword>
<dbReference type="WBParaSite" id="snap_masked-unitig_37620-processed-gene-0.2-mRNA-1">
    <property type="protein sequence ID" value="snap_masked-unitig_37620-processed-gene-0.2-mRNA-1"/>
    <property type="gene ID" value="snap_masked-unitig_37620-processed-gene-0.2"/>
</dbReference>
<reference evidence="4" key="1">
    <citation type="submission" date="2016-11" db="UniProtKB">
        <authorList>
            <consortium name="WormBaseParasite"/>
        </authorList>
    </citation>
    <scope>IDENTIFICATION</scope>
</reference>